<evidence type="ECO:0000313" key="4">
    <source>
        <dbReference type="Proteomes" id="UP000006732"/>
    </source>
</evidence>
<gene>
    <name evidence="3" type="ordered locus">Ppro_0443</name>
</gene>
<dbReference type="KEGG" id="ppd:Ppro_0443"/>
<sequence length="146" mass="15980">MKQILCAALIATVLATPALGAKLYLKDGGVIQAKRVWRSDGKVYVLATRDTLTSFEPYEVNLKRTFPKTKRHKARITRKRVGAVRPAVAAASSVGETAATPKPEEKKRSFRLPRMPEKSPESLVPSTGGGGAIRQHKKEMAERLGE</sequence>
<keyword evidence="2" id="KW-0732">Signal</keyword>
<dbReference type="AlphaFoldDB" id="A1AL56"/>
<proteinExistence type="predicted"/>
<name>A1AL56_PELPD</name>
<protein>
    <recommendedName>
        <fullName evidence="5">DUF4124 domain-containing protein</fullName>
    </recommendedName>
</protein>
<dbReference type="HOGENOM" id="CLU_1784083_0_0_7"/>
<dbReference type="EMBL" id="CP000482">
    <property type="protein sequence ID" value="ABK98076.1"/>
    <property type="molecule type" value="Genomic_DNA"/>
</dbReference>
<reference evidence="3 4" key="1">
    <citation type="submission" date="2006-10" db="EMBL/GenBank/DDBJ databases">
        <title>Complete sequence of chromosome of Pelobacter propionicus DSM 2379.</title>
        <authorList>
            <consortium name="US DOE Joint Genome Institute"/>
            <person name="Copeland A."/>
            <person name="Lucas S."/>
            <person name="Lapidus A."/>
            <person name="Barry K."/>
            <person name="Detter J.C."/>
            <person name="Glavina del Rio T."/>
            <person name="Hammon N."/>
            <person name="Israni S."/>
            <person name="Dalin E."/>
            <person name="Tice H."/>
            <person name="Pitluck S."/>
            <person name="Saunders E."/>
            <person name="Brettin T."/>
            <person name="Bruce D."/>
            <person name="Han C."/>
            <person name="Tapia R."/>
            <person name="Schmutz J."/>
            <person name="Larimer F."/>
            <person name="Land M."/>
            <person name="Hauser L."/>
            <person name="Kyrpides N."/>
            <person name="Kim E."/>
            <person name="Lovley D."/>
            <person name="Richardson P."/>
        </authorList>
    </citation>
    <scope>NUCLEOTIDE SEQUENCE [LARGE SCALE GENOMIC DNA]</scope>
    <source>
        <strain evidence="4">DSM 2379 / NBRC 103807 / OttBd1</strain>
    </source>
</reference>
<dbReference type="Proteomes" id="UP000006732">
    <property type="component" value="Chromosome"/>
</dbReference>
<evidence type="ECO:0000256" key="1">
    <source>
        <dbReference type="SAM" id="MobiDB-lite"/>
    </source>
</evidence>
<feature type="signal peptide" evidence="2">
    <location>
        <begin position="1"/>
        <end position="20"/>
    </location>
</feature>
<evidence type="ECO:0000313" key="3">
    <source>
        <dbReference type="EMBL" id="ABK98076.1"/>
    </source>
</evidence>
<keyword evidence="4" id="KW-1185">Reference proteome</keyword>
<feature type="chain" id="PRO_5002631854" description="DUF4124 domain-containing protein" evidence="2">
    <location>
        <begin position="21"/>
        <end position="146"/>
    </location>
</feature>
<dbReference type="STRING" id="338966.Ppro_0443"/>
<dbReference type="OrthoDB" id="5397582at2"/>
<feature type="region of interest" description="Disordered" evidence="1">
    <location>
        <begin position="87"/>
        <end position="146"/>
    </location>
</feature>
<accession>A1AL56</accession>
<organism evidence="3 4">
    <name type="scientific">Pelobacter propionicus (strain DSM 2379 / NBRC 103807 / OttBd1)</name>
    <dbReference type="NCBI Taxonomy" id="338966"/>
    <lineage>
        <taxon>Bacteria</taxon>
        <taxon>Pseudomonadati</taxon>
        <taxon>Thermodesulfobacteriota</taxon>
        <taxon>Desulfuromonadia</taxon>
        <taxon>Desulfuromonadales</taxon>
        <taxon>Desulfuromonadaceae</taxon>
        <taxon>Pelobacter</taxon>
    </lineage>
</organism>
<evidence type="ECO:0008006" key="5">
    <source>
        <dbReference type="Google" id="ProtNLM"/>
    </source>
</evidence>
<evidence type="ECO:0000256" key="2">
    <source>
        <dbReference type="SAM" id="SignalP"/>
    </source>
</evidence>
<dbReference type="RefSeq" id="WP_011734390.1">
    <property type="nucleotide sequence ID" value="NC_008609.1"/>
</dbReference>